<dbReference type="EMBL" id="JARAKH010000001">
    <property type="protein sequence ID" value="KAK8407339.1"/>
    <property type="molecule type" value="Genomic_DNA"/>
</dbReference>
<protein>
    <recommendedName>
        <fullName evidence="17">Protein O-linked-mannose beta-1,2-N-acetylglucosaminyltransferase 1</fullName>
    </recommendedName>
</protein>
<evidence type="ECO:0000256" key="5">
    <source>
        <dbReference type="ARBA" id="ARBA00022676"/>
    </source>
</evidence>
<sequence length="808" mass="91760">MVVVILIGVANVDSHLVKINLTVVHPDETTRMEVLDIDDQSFAAGGLTHDQVSTGYAVEDKQGKIQELVVGNKHIPVHFGLKKATELFSFSFVTINNTYWTVNLKNFTNISVGDFDDDETLKPVEVKLDWYLPRTDVVQPLTMALTSAVHHHHSMVWLQHNESSSTIQQPSPGAFMSLRVMNLHTQQTTLLTDFDTDLVELELVETLGKLKEGRMALLTAHSVFLSFLGETVKESLTSMGSFLAQHFMPQTTWAWAWLVSGATLAESLVTNTMGAAHGMRVPPLHFEVTLPSNLTEQPLCREWPDSWTKRQQFCELYDGYDDLCSCSTPFILPKPDNITRPDMWHEVLGVVIVASSRPRYLYRLLRQLTSQPGMTHDQILVSVDGPEHLETIKLVDLLGLKYQIHQPEGKLSPRISRHLRFALFRALNVLSVDKFIILEEDLILAPDFIMYMQQTSVLLDEDPSLYCVSAFSHFSFNHTASDLTKLNRVHSFPAYGWMVKRSFLKETLPKWPPVYVAVDWDYWMDTGIVRMGREVVVPEVSRTAHSGVTGAHFAGSRARETFLRRALSSHSDTYLNITMMQKKDYEEEIKELLASATPLNITHLFTFNFPKEGGIFAVCVHMQNLHDTAAFRLLTQYLGVWNRDAREGHFGLWRLPYYRSLILIVGVPYSKYRHGYLKEECPNLRATPSMAAFLDYDFLPTREKVYVSEDFHSILGVPLDSQENETALYYDDYIVDSTPVDTWENVSYISTLPTVDMNQHNINFTKASPAMYTEKDPIPHYTTSPSTQDMENNTTTVFGGSSASEHRG</sequence>
<dbReference type="Pfam" id="PF03071">
    <property type="entry name" value="GNT-I"/>
    <property type="match status" value="1"/>
</dbReference>
<comment type="subcellular location">
    <subcellularLocation>
        <location evidence="2">Golgi apparatus membrane</location>
        <topology evidence="2">Single-pass type II membrane protein</topology>
    </subcellularLocation>
</comment>
<evidence type="ECO:0000256" key="8">
    <source>
        <dbReference type="ARBA" id="ARBA00022723"/>
    </source>
</evidence>
<dbReference type="InterPro" id="IPR052463">
    <property type="entry name" value="O-linked_mannose_GnT"/>
</dbReference>
<evidence type="ECO:0008006" key="17">
    <source>
        <dbReference type="Google" id="ProtNLM"/>
    </source>
</evidence>
<gene>
    <name evidence="15" type="ORF">O3P69_002103</name>
</gene>
<comment type="caution">
    <text evidence="15">The sequence shown here is derived from an EMBL/GenBank/DDBJ whole genome shotgun (WGS) entry which is preliminary data.</text>
</comment>
<keyword evidence="7" id="KW-0812">Transmembrane</keyword>
<proteinExistence type="inferred from homology"/>
<dbReference type="Gene3D" id="3.90.550.10">
    <property type="entry name" value="Spore Coat Polysaccharide Biosynthesis Protein SpsA, Chain A"/>
    <property type="match status" value="1"/>
</dbReference>
<evidence type="ECO:0000256" key="1">
    <source>
        <dbReference type="ARBA" id="ARBA00001936"/>
    </source>
</evidence>
<evidence type="ECO:0000256" key="7">
    <source>
        <dbReference type="ARBA" id="ARBA00022692"/>
    </source>
</evidence>
<evidence type="ECO:0000313" key="15">
    <source>
        <dbReference type="EMBL" id="KAK8407339.1"/>
    </source>
</evidence>
<reference evidence="15 16" key="1">
    <citation type="submission" date="2023-03" db="EMBL/GenBank/DDBJ databases">
        <title>High-quality genome of Scylla paramamosain provides insights in environmental adaptation.</title>
        <authorList>
            <person name="Zhang L."/>
        </authorList>
    </citation>
    <scope>NUCLEOTIDE SEQUENCE [LARGE SCALE GENOMIC DNA]</scope>
    <source>
        <strain evidence="15">LZ_2023a</strain>
        <tissue evidence="15">Muscle</tissue>
    </source>
</reference>
<evidence type="ECO:0000256" key="3">
    <source>
        <dbReference type="ARBA" id="ARBA00004922"/>
    </source>
</evidence>
<dbReference type="GO" id="GO:0016266">
    <property type="term" value="P:protein O-linked glycosylation via N-acetyl-galactosamine"/>
    <property type="evidence" value="ECO:0007669"/>
    <property type="project" value="TreeGrafter"/>
</dbReference>
<feature type="region of interest" description="Disordered" evidence="14">
    <location>
        <begin position="783"/>
        <end position="808"/>
    </location>
</feature>
<comment type="cofactor">
    <cofactor evidence="1">
        <name>Mn(2+)</name>
        <dbReference type="ChEBI" id="CHEBI:29035"/>
    </cofactor>
</comment>
<evidence type="ECO:0000256" key="10">
    <source>
        <dbReference type="ARBA" id="ARBA00022989"/>
    </source>
</evidence>
<keyword evidence="8" id="KW-0479">Metal-binding</keyword>
<evidence type="ECO:0000256" key="9">
    <source>
        <dbReference type="ARBA" id="ARBA00022968"/>
    </source>
</evidence>
<dbReference type="InterPro" id="IPR029044">
    <property type="entry name" value="Nucleotide-diphossugar_trans"/>
</dbReference>
<comment type="similarity">
    <text evidence="4">Belongs to the glycosyltransferase 13 family.</text>
</comment>
<accession>A0AAW0V4S6</accession>
<keyword evidence="11" id="KW-0333">Golgi apparatus</keyword>
<evidence type="ECO:0000256" key="2">
    <source>
        <dbReference type="ARBA" id="ARBA00004323"/>
    </source>
</evidence>
<keyword evidence="12" id="KW-0472">Membrane</keyword>
<keyword evidence="5" id="KW-0328">Glycosyltransferase</keyword>
<keyword evidence="13" id="KW-0464">Manganese</keyword>
<keyword evidence="6" id="KW-0808">Transferase</keyword>
<comment type="pathway">
    <text evidence="3">Protein modification; protein glycosylation.</text>
</comment>
<evidence type="ECO:0000256" key="13">
    <source>
        <dbReference type="ARBA" id="ARBA00023211"/>
    </source>
</evidence>
<evidence type="ECO:0000256" key="12">
    <source>
        <dbReference type="ARBA" id="ARBA00023136"/>
    </source>
</evidence>
<dbReference type="Proteomes" id="UP001487740">
    <property type="component" value="Unassembled WGS sequence"/>
</dbReference>
<evidence type="ECO:0000256" key="4">
    <source>
        <dbReference type="ARBA" id="ARBA00006492"/>
    </source>
</evidence>
<evidence type="ECO:0000256" key="11">
    <source>
        <dbReference type="ARBA" id="ARBA00023034"/>
    </source>
</evidence>
<dbReference type="GO" id="GO:0047223">
    <property type="term" value="F:beta-1,3-galactosyl-O-glycosyl-glycoprotein beta-1,3-N-acetylglucosaminyltransferase activity"/>
    <property type="evidence" value="ECO:0007669"/>
    <property type="project" value="TreeGrafter"/>
</dbReference>
<dbReference type="InterPro" id="IPR004139">
    <property type="entry name" value="Glyco_trans_13"/>
</dbReference>
<keyword evidence="16" id="KW-1185">Reference proteome</keyword>
<dbReference type="PANTHER" id="PTHR46396:SF2">
    <property type="entry name" value="ILEI_PANDER DOMAIN-CONTAINING PROTEIN"/>
    <property type="match status" value="1"/>
</dbReference>
<evidence type="ECO:0000313" key="16">
    <source>
        <dbReference type="Proteomes" id="UP001487740"/>
    </source>
</evidence>
<evidence type="ECO:0000256" key="6">
    <source>
        <dbReference type="ARBA" id="ARBA00022679"/>
    </source>
</evidence>
<dbReference type="GO" id="GO:0046872">
    <property type="term" value="F:metal ion binding"/>
    <property type="evidence" value="ECO:0007669"/>
    <property type="project" value="UniProtKB-KW"/>
</dbReference>
<evidence type="ECO:0000256" key="14">
    <source>
        <dbReference type="SAM" id="MobiDB-lite"/>
    </source>
</evidence>
<organism evidence="15 16">
    <name type="scientific">Scylla paramamosain</name>
    <name type="common">Mud crab</name>
    <dbReference type="NCBI Taxonomy" id="85552"/>
    <lineage>
        <taxon>Eukaryota</taxon>
        <taxon>Metazoa</taxon>
        <taxon>Ecdysozoa</taxon>
        <taxon>Arthropoda</taxon>
        <taxon>Crustacea</taxon>
        <taxon>Multicrustacea</taxon>
        <taxon>Malacostraca</taxon>
        <taxon>Eumalacostraca</taxon>
        <taxon>Eucarida</taxon>
        <taxon>Decapoda</taxon>
        <taxon>Pleocyemata</taxon>
        <taxon>Brachyura</taxon>
        <taxon>Eubrachyura</taxon>
        <taxon>Portunoidea</taxon>
        <taxon>Portunidae</taxon>
        <taxon>Portuninae</taxon>
        <taxon>Scylla</taxon>
    </lineage>
</organism>
<name>A0AAW0V4S6_SCYPA</name>
<keyword evidence="10" id="KW-1133">Transmembrane helix</keyword>
<dbReference type="AlphaFoldDB" id="A0AAW0V4S6"/>
<dbReference type="PANTHER" id="PTHR46396">
    <property type="entry name" value="PROTEIN O-LINKED-MANNOSE BETA-1,2-N-ACETYLGLUCOSAMINYLTRANSFERASE 1"/>
    <property type="match status" value="1"/>
</dbReference>
<dbReference type="SUPFAM" id="SSF53448">
    <property type="entry name" value="Nucleotide-diphospho-sugar transferases"/>
    <property type="match status" value="1"/>
</dbReference>
<keyword evidence="9" id="KW-0735">Signal-anchor</keyword>
<dbReference type="GO" id="GO:0000139">
    <property type="term" value="C:Golgi membrane"/>
    <property type="evidence" value="ECO:0007669"/>
    <property type="project" value="UniProtKB-SubCell"/>
</dbReference>